<protein>
    <recommendedName>
        <fullName evidence="2">Methyltransferase FkbM domain-containing protein</fullName>
    </recommendedName>
</protein>
<evidence type="ECO:0000313" key="4">
    <source>
        <dbReference type="Proteomes" id="UP000789595"/>
    </source>
</evidence>
<reference evidence="3" key="1">
    <citation type="submission" date="2021-11" db="EMBL/GenBank/DDBJ databases">
        <authorList>
            <consortium name="Genoscope - CEA"/>
            <person name="William W."/>
        </authorList>
    </citation>
    <scope>NUCLEOTIDE SEQUENCE</scope>
</reference>
<comment type="caution">
    <text evidence="3">The sequence shown here is derived from an EMBL/GenBank/DDBJ whole genome shotgun (WGS) entry which is preliminary data.</text>
</comment>
<name>A0A8J2SYD6_9STRA</name>
<dbReference type="Proteomes" id="UP000789595">
    <property type="component" value="Unassembled WGS sequence"/>
</dbReference>
<gene>
    <name evidence="3" type="ORF">PECAL_4P26810</name>
</gene>
<dbReference type="EMBL" id="CAKKNE010000004">
    <property type="protein sequence ID" value="CAH0375349.1"/>
    <property type="molecule type" value="Genomic_DNA"/>
</dbReference>
<dbReference type="PANTHER" id="PTHR34203:SF15">
    <property type="entry name" value="SLL1173 PROTEIN"/>
    <property type="match status" value="1"/>
</dbReference>
<dbReference type="InterPro" id="IPR029063">
    <property type="entry name" value="SAM-dependent_MTases_sf"/>
</dbReference>
<proteinExistence type="predicted"/>
<dbReference type="InterPro" id="IPR052514">
    <property type="entry name" value="SAM-dependent_MTase"/>
</dbReference>
<dbReference type="Gene3D" id="3.40.50.150">
    <property type="entry name" value="Vaccinia Virus protein VP39"/>
    <property type="match status" value="1"/>
</dbReference>
<feature type="domain" description="Methyltransferase FkbM" evidence="2">
    <location>
        <begin position="185"/>
        <end position="354"/>
    </location>
</feature>
<organism evidence="3 4">
    <name type="scientific">Pelagomonas calceolata</name>
    <dbReference type="NCBI Taxonomy" id="35677"/>
    <lineage>
        <taxon>Eukaryota</taxon>
        <taxon>Sar</taxon>
        <taxon>Stramenopiles</taxon>
        <taxon>Ochrophyta</taxon>
        <taxon>Pelagophyceae</taxon>
        <taxon>Pelagomonadales</taxon>
        <taxon>Pelagomonadaceae</taxon>
        <taxon>Pelagomonas</taxon>
    </lineage>
</organism>
<feature type="chain" id="PRO_5035243173" description="Methyltransferase FkbM domain-containing protein" evidence="1">
    <location>
        <begin position="16"/>
        <end position="462"/>
    </location>
</feature>
<dbReference type="PANTHER" id="PTHR34203">
    <property type="entry name" value="METHYLTRANSFERASE, FKBM FAMILY PROTEIN"/>
    <property type="match status" value="1"/>
</dbReference>
<dbReference type="InterPro" id="IPR006342">
    <property type="entry name" value="FkbM_mtfrase"/>
</dbReference>
<evidence type="ECO:0000313" key="3">
    <source>
        <dbReference type="EMBL" id="CAH0375349.1"/>
    </source>
</evidence>
<keyword evidence="4" id="KW-1185">Reference proteome</keyword>
<feature type="signal peptide" evidence="1">
    <location>
        <begin position="1"/>
        <end position="15"/>
    </location>
</feature>
<dbReference type="SUPFAM" id="SSF53335">
    <property type="entry name" value="S-adenosyl-L-methionine-dependent methyltransferases"/>
    <property type="match status" value="1"/>
</dbReference>
<dbReference type="OrthoDB" id="191325at2759"/>
<accession>A0A8J2SYD6</accession>
<evidence type="ECO:0000256" key="1">
    <source>
        <dbReference type="SAM" id="SignalP"/>
    </source>
</evidence>
<dbReference type="Pfam" id="PF05050">
    <property type="entry name" value="Methyltransf_21"/>
    <property type="match status" value="1"/>
</dbReference>
<dbReference type="AlphaFoldDB" id="A0A8J2SYD6"/>
<dbReference type="NCBIfam" id="TIGR01444">
    <property type="entry name" value="fkbM_fam"/>
    <property type="match status" value="1"/>
</dbReference>
<keyword evidence="1" id="KW-0732">Signal</keyword>
<sequence length="462" mass="49353">MLLALLLLLAATTAALEQDGKDYDLYTTASALRNLAGGFASEVEVTADGRVKKLIFDGTADLLAEARALVNALGVTQGEGCEDRDCAAKELVNMMRGTVDARRRTAGEALDLAQLRIATTTRGHFHVVHTRDSFVGASLEAAGTFEEPALRLMLAVVRPGDVVVDAGANLGAHLVPLAVAVADGRHAPVSDAGRLVAFEPQAIPHAQLHASLLMLGSARIPSAVVAYRAAAGAKDGGVASIPTLDDRGAPQNFAQLSLVEGAFHGRPDADEYENYTVARRRGDQKLSWRHPTQRSMSTQVPVRSIDSVLKEMSLACPSLIKVDVEGQEDDALRGAAKTIKKCRPVLYVENNHYPAAGIATRHCRGAGYVAFHHAFSYAALFPRPRSREEAAYHADVADRSDSRNLLCVASAERLAGLPETIFLEVVPGWESAAAALPPDLLARLTRPVDEAVLYPNRGAPWE</sequence>
<evidence type="ECO:0000259" key="2">
    <source>
        <dbReference type="Pfam" id="PF05050"/>
    </source>
</evidence>